<reference evidence="1 2" key="2">
    <citation type="submission" date="2020-08" db="EMBL/GenBank/DDBJ databases">
        <title>Stappia taiwanensis sp. nov., isolated from a coastal thermal spring.</title>
        <authorList>
            <person name="Kampfer P."/>
        </authorList>
    </citation>
    <scope>NUCLEOTIDE SEQUENCE [LARGE SCALE GENOMIC DNA]</scope>
    <source>
        <strain evidence="1 2">DSM 23284</strain>
    </source>
</reference>
<dbReference type="GO" id="GO:0003677">
    <property type="term" value="F:DNA binding"/>
    <property type="evidence" value="ECO:0007669"/>
    <property type="project" value="UniProtKB-KW"/>
</dbReference>
<gene>
    <name evidence="1" type="ORF">H1W37_15455</name>
</gene>
<dbReference type="SUPFAM" id="SSF142906">
    <property type="entry name" value="YjbR-like"/>
    <property type="match status" value="1"/>
</dbReference>
<dbReference type="PANTHER" id="PTHR35145">
    <property type="entry name" value="CYTOPLASMIC PROTEIN-RELATED"/>
    <property type="match status" value="1"/>
</dbReference>
<reference evidence="1 2" key="1">
    <citation type="submission" date="2020-07" db="EMBL/GenBank/DDBJ databases">
        <authorList>
            <person name="Li M."/>
        </authorList>
    </citation>
    <scope>NUCLEOTIDE SEQUENCE [LARGE SCALE GENOMIC DNA]</scope>
    <source>
        <strain evidence="1 2">DSM 23284</strain>
    </source>
</reference>
<evidence type="ECO:0000313" key="1">
    <source>
        <dbReference type="EMBL" id="MBA4613057.1"/>
    </source>
</evidence>
<proteinExistence type="predicted"/>
<dbReference type="EMBL" id="JACEON010000015">
    <property type="protein sequence ID" value="MBA4613057.1"/>
    <property type="molecule type" value="Genomic_DNA"/>
</dbReference>
<dbReference type="Gene3D" id="3.90.1150.30">
    <property type="match status" value="1"/>
</dbReference>
<sequence length="139" mass="14996">MTRAEFDAFCQTLTGATHVIQWGGASVWKVGGKIFAICSRWRAGEADRISFKCSDLSYRILTDLPGISPAPYLARAKWVLVETGEALDDEDIRAHITAAHEIIAGKLTRAQRAELGLPVKSAARKATTGKPSRAAPDCA</sequence>
<organism evidence="1 2">
    <name type="scientific">Stappia taiwanensis</name>
    <dbReference type="NCBI Taxonomy" id="992267"/>
    <lineage>
        <taxon>Bacteria</taxon>
        <taxon>Pseudomonadati</taxon>
        <taxon>Pseudomonadota</taxon>
        <taxon>Alphaproteobacteria</taxon>
        <taxon>Hyphomicrobiales</taxon>
        <taxon>Stappiaceae</taxon>
        <taxon>Stappia</taxon>
    </lineage>
</organism>
<name>A0A838XTJ1_9HYPH</name>
<comment type="caution">
    <text evidence="1">The sequence shown here is derived from an EMBL/GenBank/DDBJ whole genome shotgun (WGS) entry which is preliminary data.</text>
</comment>
<dbReference type="InterPro" id="IPR038056">
    <property type="entry name" value="YjbR-like_sf"/>
</dbReference>
<evidence type="ECO:0000313" key="2">
    <source>
        <dbReference type="Proteomes" id="UP000559404"/>
    </source>
</evidence>
<keyword evidence="2" id="KW-1185">Reference proteome</keyword>
<dbReference type="Proteomes" id="UP000559404">
    <property type="component" value="Unassembled WGS sequence"/>
</dbReference>
<dbReference type="RefSeq" id="WP_181761253.1">
    <property type="nucleotide sequence ID" value="NZ_BMCR01000007.1"/>
</dbReference>
<dbReference type="InterPro" id="IPR007351">
    <property type="entry name" value="YjbR"/>
</dbReference>
<dbReference type="Pfam" id="PF04237">
    <property type="entry name" value="YjbR"/>
    <property type="match status" value="1"/>
</dbReference>
<keyword evidence="1" id="KW-0238">DNA-binding</keyword>
<dbReference type="AlphaFoldDB" id="A0A838XTJ1"/>
<protein>
    <submittedName>
        <fullName evidence="1">MmcQ/YjbR family DNA-binding protein</fullName>
    </submittedName>
</protein>
<accession>A0A838XTJ1</accession>
<dbReference type="PANTHER" id="PTHR35145:SF1">
    <property type="entry name" value="CYTOPLASMIC PROTEIN"/>
    <property type="match status" value="1"/>
</dbReference>
<dbReference type="InterPro" id="IPR058532">
    <property type="entry name" value="YjbR/MT2646/Rv2570-like"/>
</dbReference>